<keyword evidence="1" id="KW-0732">Signal</keyword>
<reference evidence="2 3" key="1">
    <citation type="submission" date="2021-05" db="EMBL/GenBank/DDBJ databases">
        <title>Genetic and Functional Diversity in Clade A Lucinid endosymbionts from the Bahamas.</title>
        <authorList>
            <person name="Giani N.M."/>
            <person name="Engel A.S."/>
            <person name="Campbell B.J."/>
        </authorList>
    </citation>
    <scope>NUCLEOTIDE SEQUENCE [LARGE SCALE GENOMIC DNA]</scope>
    <source>
        <strain evidence="2">LUC16012Gg_MoonRockCtena</strain>
    </source>
</reference>
<evidence type="ECO:0000313" key="2">
    <source>
        <dbReference type="EMBL" id="MBT2991133.1"/>
    </source>
</evidence>
<protein>
    <recommendedName>
        <fullName evidence="4">Multicopper oxidase</fullName>
    </recommendedName>
</protein>
<dbReference type="EMBL" id="JAHHGM010000027">
    <property type="protein sequence ID" value="MBT2991133.1"/>
    <property type="molecule type" value="Genomic_DNA"/>
</dbReference>
<dbReference type="SUPFAM" id="SSF49503">
    <property type="entry name" value="Cupredoxins"/>
    <property type="match status" value="1"/>
</dbReference>
<organism evidence="2 3">
    <name type="scientific">Candidatus Thiodiazotropha taylori</name>
    <dbReference type="NCBI Taxonomy" id="2792791"/>
    <lineage>
        <taxon>Bacteria</taxon>
        <taxon>Pseudomonadati</taxon>
        <taxon>Pseudomonadota</taxon>
        <taxon>Gammaproteobacteria</taxon>
        <taxon>Chromatiales</taxon>
        <taxon>Sedimenticolaceae</taxon>
        <taxon>Candidatus Thiodiazotropha</taxon>
    </lineage>
</organism>
<evidence type="ECO:0008006" key="4">
    <source>
        <dbReference type="Google" id="ProtNLM"/>
    </source>
</evidence>
<sequence>MKSLVKNSLKATALVGAFGMLWSGMASAVDVYLAAGRFLQTINGEAIPMWGYMNYDPGSPPTACGQVNNNAALQAPGPEIVTNAGDDVVVHLLNCIPGADNRVADNRTSVMIPGQPMPAVVDPNPGNNAADGPRYYGGGNPNFAGRMRSQVKETRRLTSGRPQAVTYTFSNVREGTFIYHSGTHMQVQVQMGLHGPLTVCPSSSPYNATQGRCVGGGNRPYAGARTGYFREASLFYSEIDPAIHYAVDRGCYGPDEDAGACSPANQGLRTTSTIKYAPKYILINGEPFDGSKLDLQADIGLPNANRKILLRVRSAGNRYHSIACKFCADEPRGFGARAIAEDGYLYRFSLDGADLKDDTGTVYEKMQEVFLVSPLQTRDIYVNNVDPDDGGPLGYQLMLELDRFGEIPPVAGVTPAVAVGP</sequence>
<proteinExistence type="predicted"/>
<name>A0A944MFY3_9GAMM</name>
<dbReference type="Gene3D" id="2.60.40.420">
    <property type="entry name" value="Cupredoxins - blue copper proteins"/>
    <property type="match status" value="1"/>
</dbReference>
<dbReference type="AlphaFoldDB" id="A0A944MFY3"/>
<evidence type="ECO:0000256" key="1">
    <source>
        <dbReference type="SAM" id="SignalP"/>
    </source>
</evidence>
<feature type="chain" id="PRO_5037347797" description="Multicopper oxidase" evidence="1">
    <location>
        <begin position="29"/>
        <end position="421"/>
    </location>
</feature>
<accession>A0A944MFY3</accession>
<feature type="signal peptide" evidence="1">
    <location>
        <begin position="1"/>
        <end position="28"/>
    </location>
</feature>
<comment type="caution">
    <text evidence="2">The sequence shown here is derived from an EMBL/GenBank/DDBJ whole genome shotgun (WGS) entry which is preliminary data.</text>
</comment>
<gene>
    <name evidence="2" type="ORF">KME65_19405</name>
</gene>
<evidence type="ECO:0000313" key="3">
    <source>
        <dbReference type="Proteomes" id="UP000770889"/>
    </source>
</evidence>
<dbReference type="Proteomes" id="UP000770889">
    <property type="component" value="Unassembled WGS sequence"/>
</dbReference>
<dbReference type="InterPro" id="IPR008972">
    <property type="entry name" value="Cupredoxin"/>
</dbReference>